<evidence type="ECO:0000256" key="3">
    <source>
        <dbReference type="ARBA" id="ARBA00022692"/>
    </source>
</evidence>
<reference evidence="7 8" key="1">
    <citation type="submission" date="2020-08" db="EMBL/GenBank/DDBJ databases">
        <title>A Genomic Blueprint of the Chicken Gut Microbiome.</title>
        <authorList>
            <person name="Gilroy R."/>
            <person name="Ravi A."/>
            <person name="Getino M."/>
            <person name="Pursley I."/>
            <person name="Horton D.L."/>
            <person name="Alikhan N.-F."/>
            <person name="Baker D."/>
            <person name="Gharbi K."/>
            <person name="Hall N."/>
            <person name="Watson M."/>
            <person name="Adriaenssens E.M."/>
            <person name="Foster-Nyarko E."/>
            <person name="Jarju S."/>
            <person name="Secka A."/>
            <person name="Antonio M."/>
            <person name="Oren A."/>
            <person name="Chaudhuri R."/>
            <person name="La Ragione R.M."/>
            <person name="Hildebrand F."/>
            <person name="Pallen M.J."/>
        </authorList>
    </citation>
    <scope>NUCLEOTIDE SEQUENCE [LARGE SCALE GENOMIC DNA]</scope>
    <source>
        <strain evidence="7 8">Sa3CVN1</strain>
    </source>
</reference>
<evidence type="ECO:0000313" key="7">
    <source>
        <dbReference type="EMBL" id="MBD7911491.1"/>
    </source>
</evidence>
<comment type="similarity">
    <text evidence="2">Belongs to the autoinducer-2 exporter (AI-2E) (TC 2.A.86) family.</text>
</comment>
<keyword evidence="8" id="KW-1185">Reference proteome</keyword>
<keyword evidence="5 6" id="KW-0472">Membrane</keyword>
<evidence type="ECO:0000256" key="6">
    <source>
        <dbReference type="SAM" id="Phobius"/>
    </source>
</evidence>
<proteinExistence type="inferred from homology"/>
<evidence type="ECO:0000256" key="5">
    <source>
        <dbReference type="ARBA" id="ARBA00023136"/>
    </source>
</evidence>
<accession>A0ABR8PTJ8</accession>
<evidence type="ECO:0000256" key="2">
    <source>
        <dbReference type="ARBA" id="ARBA00009773"/>
    </source>
</evidence>
<keyword evidence="3 6" id="KW-0812">Transmembrane</keyword>
<dbReference type="PANTHER" id="PTHR21716:SF68">
    <property type="entry name" value="TRANSPORT PROTEIN YTVI-RELATED"/>
    <property type="match status" value="1"/>
</dbReference>
<dbReference type="InterPro" id="IPR002549">
    <property type="entry name" value="AI-2E-like"/>
</dbReference>
<feature type="transmembrane region" description="Helical" evidence="6">
    <location>
        <begin position="261"/>
        <end position="285"/>
    </location>
</feature>
<dbReference type="Pfam" id="PF01594">
    <property type="entry name" value="AI-2E_transport"/>
    <property type="match status" value="1"/>
</dbReference>
<feature type="transmembrane region" description="Helical" evidence="6">
    <location>
        <begin position="27"/>
        <end position="58"/>
    </location>
</feature>
<organism evidence="7 8">
    <name type="scientific">Clostridium cibarium</name>
    <dbReference type="NCBI Taxonomy" id="2762247"/>
    <lineage>
        <taxon>Bacteria</taxon>
        <taxon>Bacillati</taxon>
        <taxon>Bacillota</taxon>
        <taxon>Clostridia</taxon>
        <taxon>Eubacteriales</taxon>
        <taxon>Clostridiaceae</taxon>
        <taxon>Clostridium</taxon>
    </lineage>
</organism>
<feature type="transmembrane region" description="Helical" evidence="6">
    <location>
        <begin position="297"/>
        <end position="315"/>
    </location>
</feature>
<dbReference type="RefSeq" id="WP_185966832.1">
    <property type="nucleotide sequence ID" value="NZ_JACSRA010000011.1"/>
</dbReference>
<comment type="subcellular location">
    <subcellularLocation>
        <location evidence="1">Membrane</location>
        <topology evidence="1">Multi-pass membrane protein</topology>
    </subcellularLocation>
</comment>
<feature type="transmembrane region" description="Helical" evidence="6">
    <location>
        <begin position="172"/>
        <end position="196"/>
    </location>
</feature>
<evidence type="ECO:0000256" key="1">
    <source>
        <dbReference type="ARBA" id="ARBA00004141"/>
    </source>
</evidence>
<evidence type="ECO:0000313" key="8">
    <source>
        <dbReference type="Proteomes" id="UP000627781"/>
    </source>
</evidence>
<keyword evidence="4 6" id="KW-1133">Transmembrane helix</keyword>
<dbReference type="EMBL" id="JACSRA010000011">
    <property type="protein sequence ID" value="MBD7911491.1"/>
    <property type="molecule type" value="Genomic_DNA"/>
</dbReference>
<feature type="transmembrane region" description="Helical" evidence="6">
    <location>
        <begin position="327"/>
        <end position="357"/>
    </location>
</feature>
<feature type="transmembrane region" description="Helical" evidence="6">
    <location>
        <begin position="79"/>
        <end position="105"/>
    </location>
</feature>
<comment type="caution">
    <text evidence="7">The sequence shown here is derived from an EMBL/GenBank/DDBJ whole genome shotgun (WGS) entry which is preliminary data.</text>
</comment>
<evidence type="ECO:0000256" key="4">
    <source>
        <dbReference type="ARBA" id="ARBA00022989"/>
    </source>
</evidence>
<feature type="transmembrane region" description="Helical" evidence="6">
    <location>
        <begin position="229"/>
        <end position="255"/>
    </location>
</feature>
<name>A0ABR8PTJ8_9CLOT</name>
<gene>
    <name evidence="7" type="ORF">H9661_09000</name>
</gene>
<dbReference type="Proteomes" id="UP000627781">
    <property type="component" value="Unassembled WGS sequence"/>
</dbReference>
<dbReference type="PANTHER" id="PTHR21716">
    <property type="entry name" value="TRANSMEMBRANE PROTEIN"/>
    <property type="match status" value="1"/>
</dbReference>
<protein>
    <submittedName>
        <fullName evidence="7">AI-2E family transporter</fullName>
    </submittedName>
</protein>
<sequence>MISFFKSIGEYLSPELINNTRRLFKFLLVYTIGFFILLFGIKYAVPLVIALIIALILRPIKNRILSINKRFKKFKLTEGFVSLVLTLLLVSILGILLFFIGYQIIDQLKNYYTYITDKETMNNVLSVAKEKVQDILNNVDNINPDIAQNINEGVSKIISAGTSIIAKLVQNIINIIVSIPTGVIITIITIVSTFFVTKEIDNILVKIKGAFSEKGLILMRSLKKKRNEIFGGYIKAYSIILTVIGIYSSFIYMVIGMKYAVVIGILTAVLDALPLIGAGMVYSVIAIINLASGNIKGAIIMVIGYIGAVAIRQFLEQKLVSSFLGVHPLVIIIALFLAFTPVGFLGTFYFLGAFVLYGTIKGEKDV</sequence>